<accession>A0A5N6QZB8</accession>
<gene>
    <name evidence="2" type="ORF">FH972_007906</name>
</gene>
<feature type="region of interest" description="Disordered" evidence="1">
    <location>
        <begin position="1"/>
        <end position="21"/>
    </location>
</feature>
<sequence>MALSSSSAPHSNLNLGPQPRPAAIDQNVIAHKDAQITAAMMDFSNLAIRLNARENENEALKAKVELMCRFEEPSWNHSLLTREK</sequence>
<dbReference type="AlphaFoldDB" id="A0A5N6QZB8"/>
<keyword evidence="3" id="KW-1185">Reference proteome</keyword>
<protein>
    <submittedName>
        <fullName evidence="2">Uncharacterized protein</fullName>
    </submittedName>
</protein>
<dbReference type="EMBL" id="CM017323">
    <property type="protein sequence ID" value="KAE8022072.1"/>
    <property type="molecule type" value="Genomic_DNA"/>
</dbReference>
<evidence type="ECO:0000313" key="2">
    <source>
        <dbReference type="EMBL" id="KAE8022072.1"/>
    </source>
</evidence>
<evidence type="ECO:0000256" key="1">
    <source>
        <dbReference type="SAM" id="MobiDB-lite"/>
    </source>
</evidence>
<feature type="compositionally biased region" description="Polar residues" evidence="1">
    <location>
        <begin position="1"/>
        <end position="15"/>
    </location>
</feature>
<evidence type="ECO:0000313" key="3">
    <source>
        <dbReference type="Proteomes" id="UP000327013"/>
    </source>
</evidence>
<dbReference type="Proteomes" id="UP000327013">
    <property type="component" value="Chromosome 3"/>
</dbReference>
<reference evidence="2 3" key="1">
    <citation type="submission" date="2019-06" db="EMBL/GenBank/DDBJ databases">
        <title>A chromosomal-level reference genome of Carpinus fangiana (Coryloideae, Betulaceae).</title>
        <authorList>
            <person name="Yang X."/>
            <person name="Wang Z."/>
            <person name="Zhang L."/>
            <person name="Hao G."/>
            <person name="Liu J."/>
            <person name="Yang Y."/>
        </authorList>
    </citation>
    <scope>NUCLEOTIDE SEQUENCE [LARGE SCALE GENOMIC DNA]</scope>
    <source>
        <strain evidence="2">Cfa_2016G</strain>
        <tissue evidence="2">Leaf</tissue>
    </source>
</reference>
<name>A0A5N6QZB8_9ROSI</name>
<organism evidence="2 3">
    <name type="scientific">Carpinus fangiana</name>
    <dbReference type="NCBI Taxonomy" id="176857"/>
    <lineage>
        <taxon>Eukaryota</taxon>
        <taxon>Viridiplantae</taxon>
        <taxon>Streptophyta</taxon>
        <taxon>Embryophyta</taxon>
        <taxon>Tracheophyta</taxon>
        <taxon>Spermatophyta</taxon>
        <taxon>Magnoliopsida</taxon>
        <taxon>eudicotyledons</taxon>
        <taxon>Gunneridae</taxon>
        <taxon>Pentapetalae</taxon>
        <taxon>rosids</taxon>
        <taxon>fabids</taxon>
        <taxon>Fagales</taxon>
        <taxon>Betulaceae</taxon>
        <taxon>Carpinus</taxon>
    </lineage>
</organism>
<proteinExistence type="predicted"/>